<dbReference type="EMBL" id="JAGIZQ010000002">
    <property type="protein sequence ID" value="KAH6641819.1"/>
    <property type="molecule type" value="Genomic_DNA"/>
</dbReference>
<evidence type="ECO:0000313" key="1">
    <source>
        <dbReference type="EMBL" id="KAH6641819.1"/>
    </source>
</evidence>
<reference evidence="1 2" key="1">
    <citation type="journal article" date="2021" name="Nat. Commun.">
        <title>Genetic determinants of endophytism in the Arabidopsis root mycobiome.</title>
        <authorList>
            <person name="Mesny F."/>
            <person name="Miyauchi S."/>
            <person name="Thiergart T."/>
            <person name="Pickel B."/>
            <person name="Atanasova L."/>
            <person name="Karlsson M."/>
            <person name="Huettel B."/>
            <person name="Barry K.W."/>
            <person name="Haridas S."/>
            <person name="Chen C."/>
            <person name="Bauer D."/>
            <person name="Andreopoulos W."/>
            <person name="Pangilinan J."/>
            <person name="LaButti K."/>
            <person name="Riley R."/>
            <person name="Lipzen A."/>
            <person name="Clum A."/>
            <person name="Drula E."/>
            <person name="Henrissat B."/>
            <person name="Kohler A."/>
            <person name="Grigoriev I.V."/>
            <person name="Martin F.M."/>
            <person name="Hacquard S."/>
        </authorList>
    </citation>
    <scope>NUCLEOTIDE SEQUENCE [LARGE SCALE GENOMIC DNA]</scope>
    <source>
        <strain evidence="1 2">MPI-SDFR-AT-0079</strain>
    </source>
</reference>
<evidence type="ECO:0000313" key="2">
    <source>
        <dbReference type="Proteomes" id="UP000724584"/>
    </source>
</evidence>
<dbReference type="Proteomes" id="UP000724584">
    <property type="component" value="Unassembled WGS sequence"/>
</dbReference>
<keyword evidence="2" id="KW-1185">Reference proteome</keyword>
<gene>
    <name evidence="1" type="ORF">F5144DRAFT_564968</name>
</gene>
<sequence length="83" mass="9336">MFICRYVIPVVYVFDLCLCAYTLTGLVRAGEEPYLFNVHNRSGCLTGLLNRVEGILLCGWASNNQQKRTNGYSLCPILYGQVL</sequence>
<name>A0ACB7PLG0_9PEZI</name>
<organism evidence="1 2">
    <name type="scientific">Chaetomium tenue</name>
    <dbReference type="NCBI Taxonomy" id="1854479"/>
    <lineage>
        <taxon>Eukaryota</taxon>
        <taxon>Fungi</taxon>
        <taxon>Dikarya</taxon>
        <taxon>Ascomycota</taxon>
        <taxon>Pezizomycotina</taxon>
        <taxon>Sordariomycetes</taxon>
        <taxon>Sordariomycetidae</taxon>
        <taxon>Sordariales</taxon>
        <taxon>Chaetomiaceae</taxon>
        <taxon>Chaetomium</taxon>
    </lineage>
</organism>
<protein>
    <submittedName>
        <fullName evidence="1">Uncharacterized protein</fullName>
    </submittedName>
</protein>
<comment type="caution">
    <text evidence="1">The sequence shown here is derived from an EMBL/GenBank/DDBJ whole genome shotgun (WGS) entry which is preliminary data.</text>
</comment>
<proteinExistence type="predicted"/>
<feature type="non-terminal residue" evidence="1">
    <location>
        <position position="83"/>
    </location>
</feature>
<accession>A0ACB7PLG0</accession>